<dbReference type="OrthoDB" id="9837731at2759"/>
<keyword evidence="9" id="KW-1185">Reference proteome</keyword>
<accession>A0A3B3T3E2</accession>
<keyword evidence="4" id="KW-0372">Hormone</keyword>
<dbReference type="InterPro" id="IPR003620">
    <property type="entry name" value="Urocortin_CRF"/>
</dbReference>
<name>A0A3B3T3E2_9TELE</name>
<evidence type="ECO:0000256" key="1">
    <source>
        <dbReference type="ARBA" id="ARBA00004613"/>
    </source>
</evidence>
<keyword evidence="3" id="KW-0964">Secreted</keyword>
<comment type="similarity">
    <text evidence="2">Belongs to the sauvagine/corticotropin-releasing factor/urotensin I family.</text>
</comment>
<evidence type="ECO:0000256" key="6">
    <source>
        <dbReference type="SAM" id="MobiDB-lite"/>
    </source>
</evidence>
<dbReference type="PANTHER" id="PTHR15035:SF11">
    <property type="entry name" value="UROCORTIN"/>
    <property type="match status" value="1"/>
</dbReference>
<dbReference type="SMART" id="SM00039">
    <property type="entry name" value="CRF"/>
    <property type="match status" value="1"/>
</dbReference>
<evidence type="ECO:0000313" key="9">
    <source>
        <dbReference type="Proteomes" id="UP000261540"/>
    </source>
</evidence>
<organism evidence="8 9">
    <name type="scientific">Paramormyrops kingsleyae</name>
    <dbReference type="NCBI Taxonomy" id="1676925"/>
    <lineage>
        <taxon>Eukaryota</taxon>
        <taxon>Metazoa</taxon>
        <taxon>Chordata</taxon>
        <taxon>Craniata</taxon>
        <taxon>Vertebrata</taxon>
        <taxon>Euteleostomi</taxon>
        <taxon>Actinopterygii</taxon>
        <taxon>Neopterygii</taxon>
        <taxon>Teleostei</taxon>
        <taxon>Osteoglossocephala</taxon>
        <taxon>Osteoglossomorpha</taxon>
        <taxon>Osteoglossiformes</taxon>
        <taxon>Mormyridae</taxon>
        <taxon>Paramormyrops</taxon>
    </lineage>
</organism>
<protein>
    <submittedName>
        <fullName evidence="8">Urotensin 1</fullName>
    </submittedName>
</protein>
<evidence type="ECO:0000256" key="2">
    <source>
        <dbReference type="ARBA" id="ARBA00009287"/>
    </source>
</evidence>
<evidence type="ECO:0000256" key="4">
    <source>
        <dbReference type="ARBA" id="ARBA00022702"/>
    </source>
</evidence>
<comment type="subcellular location">
    <subcellularLocation>
        <location evidence="1">Secreted</location>
    </subcellularLocation>
</comment>
<dbReference type="STRING" id="1676925.ENSPKIP00000037627"/>
<dbReference type="PANTHER" id="PTHR15035">
    <property type="entry name" value="CORTICOLIBERIN/UROCORTIN"/>
    <property type="match status" value="1"/>
</dbReference>
<dbReference type="PRINTS" id="PR01612">
    <property type="entry name" value="CRFFAMILY"/>
</dbReference>
<sequence length="268" mass="29955">MVFQRSKYYKIKSSSLILSMLDFIIAAAESFKTLAFSSNAADLQAVYELALTSVELPPMYINMEQVAHQPHPVQLRFADSSRTFPTCEKLTALQKIKGTCLSTMKPIPLVLLVATVFMTTNIRISAGRPRDLSIFDGHGYKTQLDQVLLKAGDNAISYLIGAKILRYLQRNPKGLSRSPIESLQVMTAPSSKSFGHLARDLSLVDGEQSLDDGDSMEEPVDLSKRNDDPPISIDLTFHLLRNMIEMARIESQKEQAELNRKYLDEVGK</sequence>
<feature type="domain" description="Corticotropin-releasing factor" evidence="7">
    <location>
        <begin position="227"/>
        <end position="266"/>
    </location>
</feature>
<feature type="compositionally biased region" description="Acidic residues" evidence="6">
    <location>
        <begin position="208"/>
        <end position="220"/>
    </location>
</feature>
<dbReference type="KEGG" id="pki:111854023"/>
<dbReference type="GO" id="GO:0005576">
    <property type="term" value="C:extracellular region"/>
    <property type="evidence" value="ECO:0007669"/>
    <property type="project" value="UniProtKB-SubCell"/>
</dbReference>
<reference evidence="8" key="1">
    <citation type="submission" date="2025-08" db="UniProtKB">
        <authorList>
            <consortium name="Ensembl"/>
        </authorList>
    </citation>
    <scope>IDENTIFICATION</scope>
</reference>
<dbReference type="Ensembl" id="ENSPKIT00000018599.1">
    <property type="protein sequence ID" value="ENSPKIP00000037627.1"/>
    <property type="gene ID" value="ENSPKIG00000015730.1"/>
</dbReference>
<keyword evidence="5" id="KW-0027">Amidation</keyword>
<dbReference type="GO" id="GO:0005179">
    <property type="term" value="F:hormone activity"/>
    <property type="evidence" value="ECO:0007669"/>
    <property type="project" value="UniProtKB-KW"/>
</dbReference>
<dbReference type="Gene3D" id="6.10.250.1920">
    <property type="match status" value="1"/>
</dbReference>
<evidence type="ECO:0000313" key="8">
    <source>
        <dbReference type="Ensembl" id="ENSPKIP00000037627.1"/>
    </source>
</evidence>
<dbReference type="InterPro" id="IPR000187">
    <property type="entry name" value="CRF"/>
</dbReference>
<dbReference type="GeneTree" id="ENSGT00940000154473"/>
<dbReference type="Proteomes" id="UP000261540">
    <property type="component" value="Unplaced"/>
</dbReference>
<dbReference type="PROSITE" id="PS00511">
    <property type="entry name" value="CRF"/>
    <property type="match status" value="1"/>
</dbReference>
<evidence type="ECO:0000256" key="5">
    <source>
        <dbReference type="ARBA" id="ARBA00022815"/>
    </source>
</evidence>
<proteinExistence type="inferred from homology"/>
<dbReference type="Pfam" id="PF00473">
    <property type="entry name" value="CRF"/>
    <property type="match status" value="1"/>
</dbReference>
<dbReference type="RefSeq" id="XP_023687350.1">
    <property type="nucleotide sequence ID" value="XM_023831582.2"/>
</dbReference>
<dbReference type="AlphaFoldDB" id="A0A3B3T3E2"/>
<reference evidence="8" key="2">
    <citation type="submission" date="2025-09" db="UniProtKB">
        <authorList>
            <consortium name="Ensembl"/>
        </authorList>
    </citation>
    <scope>IDENTIFICATION</scope>
</reference>
<feature type="region of interest" description="Disordered" evidence="6">
    <location>
        <begin position="208"/>
        <end position="227"/>
    </location>
</feature>
<dbReference type="GeneID" id="111854023"/>
<evidence type="ECO:0000256" key="3">
    <source>
        <dbReference type="ARBA" id="ARBA00022525"/>
    </source>
</evidence>
<dbReference type="CTD" id="563732"/>
<evidence type="ECO:0000259" key="7">
    <source>
        <dbReference type="SMART" id="SM00039"/>
    </source>
</evidence>
<dbReference type="InterPro" id="IPR018446">
    <property type="entry name" value="Corticotropin-releasing_fac_CS"/>
</dbReference>